<dbReference type="CDD" id="cd19935">
    <property type="entry name" value="REC_OmpR_CusR-like"/>
    <property type="match status" value="1"/>
</dbReference>
<dbReference type="Proteomes" id="UP000528608">
    <property type="component" value="Unassembled WGS sequence"/>
</dbReference>
<evidence type="ECO:0000256" key="6">
    <source>
        <dbReference type="PROSITE-ProRule" id="PRU00169"/>
    </source>
</evidence>
<dbReference type="InterPro" id="IPR001789">
    <property type="entry name" value="Sig_transdc_resp-reg_receiver"/>
</dbReference>
<keyword evidence="5" id="KW-0804">Transcription</keyword>
<evidence type="ECO:0000256" key="7">
    <source>
        <dbReference type="SAM" id="MobiDB-lite"/>
    </source>
</evidence>
<dbReference type="FunFam" id="3.40.50.2300:FF:000002">
    <property type="entry name" value="DNA-binding response regulator PhoP"/>
    <property type="match status" value="1"/>
</dbReference>
<dbReference type="AlphaFoldDB" id="A0A7W8B9M3"/>
<organism evidence="9 10">
    <name type="scientific">Streptomyces eurocidicus</name>
    <name type="common">Streptoverticillium eurocidicus</name>
    <dbReference type="NCBI Taxonomy" id="66423"/>
    <lineage>
        <taxon>Bacteria</taxon>
        <taxon>Bacillati</taxon>
        <taxon>Actinomycetota</taxon>
        <taxon>Actinomycetes</taxon>
        <taxon>Kitasatosporales</taxon>
        <taxon>Streptomycetaceae</taxon>
        <taxon>Streptomyces</taxon>
    </lineage>
</organism>
<sequence>MAGEAALRVLVIEDERGLAAAVARGLGQEGFTVDVVHDGADGLWNAVNEPYDAVVLDILLPGLSGYEVIRRLRAARVWTPVLMLTAKDGEYDEADALDLGADDYLRKPCSYIVLVACLRALLRRGTPAARPSWPPVTSPSTRHAAGVSVPTRKYT</sequence>
<dbReference type="GO" id="GO:0006355">
    <property type="term" value="P:regulation of DNA-templated transcription"/>
    <property type="evidence" value="ECO:0007669"/>
    <property type="project" value="TreeGrafter"/>
</dbReference>
<protein>
    <submittedName>
        <fullName evidence="9">DNA-binding response OmpR family regulator</fullName>
    </submittedName>
</protein>
<dbReference type="PROSITE" id="PS50110">
    <property type="entry name" value="RESPONSE_REGULATORY"/>
    <property type="match status" value="1"/>
</dbReference>
<evidence type="ECO:0000256" key="3">
    <source>
        <dbReference type="ARBA" id="ARBA00023015"/>
    </source>
</evidence>
<dbReference type="SMART" id="SM00448">
    <property type="entry name" value="REC"/>
    <property type="match status" value="1"/>
</dbReference>
<feature type="modified residue" description="4-aspartylphosphate" evidence="6">
    <location>
        <position position="57"/>
    </location>
</feature>
<dbReference type="PANTHER" id="PTHR48111">
    <property type="entry name" value="REGULATOR OF RPOS"/>
    <property type="match status" value="1"/>
</dbReference>
<dbReference type="PANTHER" id="PTHR48111:SF36">
    <property type="entry name" value="TRANSCRIPTIONAL REGULATORY PROTEIN CUTR"/>
    <property type="match status" value="1"/>
</dbReference>
<dbReference type="GO" id="GO:0032993">
    <property type="term" value="C:protein-DNA complex"/>
    <property type="evidence" value="ECO:0007669"/>
    <property type="project" value="TreeGrafter"/>
</dbReference>
<keyword evidence="4 9" id="KW-0238">DNA-binding</keyword>
<evidence type="ECO:0000256" key="2">
    <source>
        <dbReference type="ARBA" id="ARBA00023012"/>
    </source>
</evidence>
<dbReference type="SUPFAM" id="SSF52172">
    <property type="entry name" value="CheY-like"/>
    <property type="match status" value="1"/>
</dbReference>
<gene>
    <name evidence="9" type="ORF">FHS36_002752</name>
</gene>
<evidence type="ECO:0000256" key="4">
    <source>
        <dbReference type="ARBA" id="ARBA00023125"/>
    </source>
</evidence>
<keyword evidence="3" id="KW-0805">Transcription regulation</keyword>
<evidence type="ECO:0000313" key="10">
    <source>
        <dbReference type="Proteomes" id="UP000528608"/>
    </source>
</evidence>
<name>A0A7W8B9M3_STREU</name>
<accession>A0A7W8B9M3</accession>
<comment type="caution">
    <text evidence="9">The sequence shown here is derived from an EMBL/GenBank/DDBJ whole genome shotgun (WGS) entry which is preliminary data.</text>
</comment>
<evidence type="ECO:0000256" key="5">
    <source>
        <dbReference type="ARBA" id="ARBA00023163"/>
    </source>
</evidence>
<keyword evidence="2" id="KW-0902">Two-component regulatory system</keyword>
<reference evidence="9 10" key="1">
    <citation type="submission" date="2020-08" db="EMBL/GenBank/DDBJ databases">
        <title>Genomic Encyclopedia of Type Strains, Phase III (KMG-III): the genomes of soil and plant-associated and newly described type strains.</title>
        <authorList>
            <person name="Whitman W."/>
        </authorList>
    </citation>
    <scope>NUCLEOTIDE SEQUENCE [LARGE SCALE GENOMIC DNA]</scope>
    <source>
        <strain evidence="9 10">CECT 3259</strain>
    </source>
</reference>
<feature type="region of interest" description="Disordered" evidence="7">
    <location>
        <begin position="127"/>
        <end position="155"/>
    </location>
</feature>
<evidence type="ECO:0000313" key="9">
    <source>
        <dbReference type="EMBL" id="MBB5119319.1"/>
    </source>
</evidence>
<feature type="domain" description="Response regulatory" evidence="8">
    <location>
        <begin position="8"/>
        <end position="122"/>
    </location>
</feature>
<dbReference type="Gene3D" id="3.40.50.2300">
    <property type="match status" value="1"/>
</dbReference>
<dbReference type="EMBL" id="JACHJF010000007">
    <property type="protein sequence ID" value="MBB5119319.1"/>
    <property type="molecule type" value="Genomic_DNA"/>
</dbReference>
<dbReference type="GO" id="GO:0005829">
    <property type="term" value="C:cytosol"/>
    <property type="evidence" value="ECO:0007669"/>
    <property type="project" value="TreeGrafter"/>
</dbReference>
<dbReference type="GO" id="GO:0000156">
    <property type="term" value="F:phosphorelay response regulator activity"/>
    <property type="evidence" value="ECO:0007669"/>
    <property type="project" value="TreeGrafter"/>
</dbReference>
<proteinExistence type="predicted"/>
<dbReference type="GO" id="GO:0000976">
    <property type="term" value="F:transcription cis-regulatory region binding"/>
    <property type="evidence" value="ECO:0007669"/>
    <property type="project" value="TreeGrafter"/>
</dbReference>
<dbReference type="InterPro" id="IPR011006">
    <property type="entry name" value="CheY-like_superfamily"/>
</dbReference>
<keyword evidence="1 6" id="KW-0597">Phosphoprotein</keyword>
<evidence type="ECO:0000259" key="8">
    <source>
        <dbReference type="PROSITE" id="PS50110"/>
    </source>
</evidence>
<evidence type="ECO:0000256" key="1">
    <source>
        <dbReference type="ARBA" id="ARBA00022553"/>
    </source>
</evidence>
<dbReference type="InterPro" id="IPR039420">
    <property type="entry name" value="WalR-like"/>
</dbReference>
<dbReference type="Pfam" id="PF00072">
    <property type="entry name" value="Response_reg"/>
    <property type="match status" value="1"/>
</dbReference>